<dbReference type="Pfam" id="PF01478">
    <property type="entry name" value="Peptidase_A24"/>
    <property type="match status" value="1"/>
</dbReference>
<feature type="domain" description="Prepilin type IV endopeptidase peptidase" evidence="2">
    <location>
        <begin position="10"/>
        <end position="113"/>
    </location>
</feature>
<keyword evidence="1" id="KW-0472">Membrane</keyword>
<dbReference type="InterPro" id="IPR000045">
    <property type="entry name" value="Prepilin_IV_endopep_pep"/>
</dbReference>
<proteinExistence type="predicted"/>
<feature type="transmembrane region" description="Helical" evidence="1">
    <location>
        <begin position="27"/>
        <end position="48"/>
    </location>
</feature>
<comment type="caution">
    <text evidence="3">The sequence shown here is derived from an EMBL/GenBank/DDBJ whole genome shotgun (WGS) entry which is preliminary data.</text>
</comment>
<reference evidence="3" key="2">
    <citation type="submission" date="2020-01" db="EMBL/GenBank/DDBJ databases">
        <authorList>
            <person name="Campanaro S."/>
        </authorList>
    </citation>
    <scope>NUCLEOTIDE SEQUENCE</scope>
    <source>
        <strain evidence="3">AS01afH2WH_6</strain>
    </source>
</reference>
<accession>A0A971D0D6</accession>
<feature type="transmembrane region" description="Helical" evidence="1">
    <location>
        <begin position="55"/>
        <end position="75"/>
    </location>
</feature>
<dbReference type="GO" id="GO:0004190">
    <property type="term" value="F:aspartic-type endopeptidase activity"/>
    <property type="evidence" value="ECO:0007669"/>
    <property type="project" value="InterPro"/>
</dbReference>
<evidence type="ECO:0000313" key="3">
    <source>
        <dbReference type="EMBL" id="NLT80244.1"/>
    </source>
</evidence>
<keyword evidence="1" id="KW-1133">Transmembrane helix</keyword>
<organism evidence="3 4">
    <name type="scientific">Bifidobacterium crudilactis</name>
    <dbReference type="NCBI Taxonomy" id="327277"/>
    <lineage>
        <taxon>Bacteria</taxon>
        <taxon>Bacillati</taxon>
        <taxon>Actinomycetota</taxon>
        <taxon>Actinomycetes</taxon>
        <taxon>Bifidobacteriales</taxon>
        <taxon>Bifidobacteriaceae</taxon>
        <taxon>Bifidobacterium</taxon>
    </lineage>
</organism>
<dbReference type="AlphaFoldDB" id="A0A971D0D6"/>
<dbReference type="RefSeq" id="WP_273174348.1">
    <property type="nucleotide sequence ID" value="NZ_JAAXZR010000026.1"/>
</dbReference>
<protein>
    <submittedName>
        <fullName evidence="3">Peptidase A24</fullName>
    </submittedName>
</protein>
<evidence type="ECO:0000256" key="1">
    <source>
        <dbReference type="SAM" id="Phobius"/>
    </source>
</evidence>
<keyword evidence="1" id="KW-0812">Transmembrane</keyword>
<name>A0A971D0D6_9BIFI</name>
<feature type="transmembrane region" description="Helical" evidence="1">
    <location>
        <begin position="95"/>
        <end position="120"/>
    </location>
</feature>
<reference evidence="3" key="1">
    <citation type="journal article" date="2020" name="Biotechnol. Biofuels">
        <title>New insights from the biogas microbiome by comprehensive genome-resolved metagenomics of nearly 1600 species originating from multiple anaerobic digesters.</title>
        <authorList>
            <person name="Campanaro S."/>
            <person name="Treu L."/>
            <person name="Rodriguez-R L.M."/>
            <person name="Kovalovszki A."/>
            <person name="Ziels R.M."/>
            <person name="Maus I."/>
            <person name="Zhu X."/>
            <person name="Kougias P.G."/>
            <person name="Basile A."/>
            <person name="Luo G."/>
            <person name="Schluter A."/>
            <person name="Konstantinidis K.T."/>
            <person name="Angelidaki I."/>
        </authorList>
    </citation>
    <scope>NUCLEOTIDE SEQUENCE</scope>
    <source>
        <strain evidence="3">AS01afH2WH_6</strain>
    </source>
</reference>
<gene>
    <name evidence="3" type="ORF">GXW98_08185</name>
</gene>
<evidence type="ECO:0000313" key="4">
    <source>
        <dbReference type="Proteomes" id="UP000767327"/>
    </source>
</evidence>
<dbReference type="Proteomes" id="UP000767327">
    <property type="component" value="Unassembled WGS sequence"/>
</dbReference>
<sequence length="162" mass="17556">MPYLLLLPSLICMLALSIEDIRSRRIPRLWVFSGAMVQLIVFVCWSLINADGRRLALCLVLALLSAAVQFLMAVIRPGMLGFGDVTCTAATGLAVGWLGLLPVLMWWCFMGILGLTAIGVTVLRMRHNTPETTRQTQIPFAPVIASAAVLSCVIDAMSLLAV</sequence>
<feature type="transmembrane region" description="Helical" evidence="1">
    <location>
        <begin position="140"/>
        <end position="161"/>
    </location>
</feature>
<dbReference type="GO" id="GO:0016020">
    <property type="term" value="C:membrane"/>
    <property type="evidence" value="ECO:0007669"/>
    <property type="project" value="InterPro"/>
</dbReference>
<dbReference type="Gene3D" id="1.20.120.1220">
    <property type="match status" value="1"/>
</dbReference>
<dbReference type="EMBL" id="JAAXZR010000026">
    <property type="protein sequence ID" value="NLT80244.1"/>
    <property type="molecule type" value="Genomic_DNA"/>
</dbReference>
<evidence type="ECO:0000259" key="2">
    <source>
        <dbReference type="Pfam" id="PF01478"/>
    </source>
</evidence>